<evidence type="ECO:0000313" key="2">
    <source>
        <dbReference type="Proteomes" id="UP000486760"/>
    </source>
</evidence>
<evidence type="ECO:0000313" key="1">
    <source>
        <dbReference type="EMBL" id="KAA0009808.1"/>
    </source>
</evidence>
<reference evidence="1 2" key="1">
    <citation type="submission" date="2019-08" db="EMBL/GenBank/DDBJ databases">
        <title>Bioinformatics analysis of the strain L3 and L5.</title>
        <authorList>
            <person name="Li X."/>
        </authorList>
    </citation>
    <scope>NUCLEOTIDE SEQUENCE [LARGE SCALE GENOMIC DNA]</scope>
    <source>
        <strain evidence="1 2">L5</strain>
    </source>
</reference>
<dbReference type="AlphaFoldDB" id="A0A7V7FWN9"/>
<sequence length="224" mass="24995">MRFSLDLTRAKAHAGCLGLWGLALIPGALQAHPHAWIDFSVRLVVDEQGRLEALHQAWRMDPFYSLILLEELAQAEGGLEAGLDQLGAEILANLEPQGYFTEARLDDQALILGEVSEYTVMERGGRVEFVFLLPLDTPRSLRERTLEYRVFDPSYYLEMVHEAEGEMPRDDALRVSGDLACRTRIEPANPDPERIMAASMLDVTDEAEPGLGRHFAETGVVTCD</sequence>
<dbReference type="Pfam" id="PF06226">
    <property type="entry name" value="DUF1007"/>
    <property type="match status" value="1"/>
</dbReference>
<dbReference type="RefSeq" id="WP_149330149.1">
    <property type="nucleotide sequence ID" value="NZ_VTPY01000009.1"/>
</dbReference>
<name>A0A7V7FWN9_9GAMM</name>
<dbReference type="Proteomes" id="UP000486760">
    <property type="component" value="Unassembled WGS sequence"/>
</dbReference>
<accession>A0A7V7FWN9</accession>
<proteinExistence type="predicted"/>
<dbReference type="InterPro" id="IPR010412">
    <property type="entry name" value="DUF1007"/>
</dbReference>
<dbReference type="EMBL" id="VTPY01000009">
    <property type="protein sequence ID" value="KAA0009808.1"/>
    <property type="molecule type" value="Genomic_DNA"/>
</dbReference>
<comment type="caution">
    <text evidence="1">The sequence shown here is derived from an EMBL/GenBank/DDBJ whole genome shotgun (WGS) entry which is preliminary data.</text>
</comment>
<protein>
    <submittedName>
        <fullName evidence="1">DUF1007 family protein</fullName>
    </submittedName>
</protein>
<gene>
    <name evidence="1" type="ORF">F0A17_20085</name>
</gene>
<organism evidence="1 2">
    <name type="scientific">Billgrantia pellis</name>
    <dbReference type="NCBI Taxonomy" id="2606936"/>
    <lineage>
        <taxon>Bacteria</taxon>
        <taxon>Pseudomonadati</taxon>
        <taxon>Pseudomonadota</taxon>
        <taxon>Gammaproteobacteria</taxon>
        <taxon>Oceanospirillales</taxon>
        <taxon>Halomonadaceae</taxon>
        <taxon>Billgrantia</taxon>
    </lineage>
</organism>
<keyword evidence="2" id="KW-1185">Reference proteome</keyword>